<dbReference type="Gene3D" id="1.10.10.60">
    <property type="entry name" value="Homeodomain-like"/>
    <property type="match status" value="2"/>
</dbReference>
<dbReference type="Gene3D" id="3.40.50.2300">
    <property type="match status" value="1"/>
</dbReference>
<reference evidence="14 16" key="1">
    <citation type="submission" date="2017-10" db="EMBL/GenBank/DDBJ databases">
        <title>Effective Description of Clostridium neonatale sp. nov. linked to necrotizing enterocolitis in neonates and a clarification of species assignable to the genus Clostridium (Prazmowski 1880) emend. Lawson and Rainey 2016.</title>
        <authorList>
            <person name="Bernard K."/>
            <person name="Burdz T."/>
            <person name="Wiebe D."/>
            <person name="Balcewich B."/>
            <person name="Alfa M."/>
            <person name="Bernier A.-M."/>
        </authorList>
    </citation>
    <scope>NUCLEOTIDE SEQUENCE [LARGE SCALE GENOMIC DNA]</scope>
    <source>
        <strain evidence="14 16">LCDC99A005</strain>
    </source>
</reference>
<dbReference type="InterPro" id="IPR020449">
    <property type="entry name" value="Tscrpt_reg_AraC-type_HTH"/>
</dbReference>
<dbReference type="OrthoDB" id="384217at2"/>
<keyword evidence="4 10" id="KW-0597">Phosphoprotein</keyword>
<keyword evidence="3" id="KW-0963">Cytoplasm</keyword>
<evidence type="ECO:0000313" key="15">
    <source>
        <dbReference type="EMBL" id="VCT82912.1"/>
    </source>
</evidence>
<evidence type="ECO:0000256" key="5">
    <source>
        <dbReference type="ARBA" id="ARBA00023012"/>
    </source>
</evidence>
<dbReference type="STRING" id="137838.GCA_001458595_00745"/>
<comment type="subcellular location">
    <subcellularLocation>
        <location evidence="1">Cytoplasm</location>
    </subcellularLocation>
</comment>
<dbReference type="PRINTS" id="PR00032">
    <property type="entry name" value="HTHARAC"/>
</dbReference>
<dbReference type="EMBL" id="CAKJVE010000004">
    <property type="protein sequence ID" value="CAG9711396.1"/>
    <property type="molecule type" value="Genomic_DNA"/>
</dbReference>
<evidence type="ECO:0000256" key="6">
    <source>
        <dbReference type="ARBA" id="ARBA00023015"/>
    </source>
</evidence>
<evidence type="ECO:0000313" key="16">
    <source>
        <dbReference type="Proteomes" id="UP000220840"/>
    </source>
</evidence>
<sequence>MWKLLIADDEPKIRKGIRRIINWEQYGICDIVEAEDGEQALEIIQNNNINIMLLDINMPFLNGIQLLEKIQQIDSRISIIIISGYDEFSYAQKALKYNVLEYILKPVNKNELENVIRKALDKIEKDQKDKNYLEWANKQLDTNLEYFKNTIFSKWLSNKLSDKEMLEDLNFLGKRFDNNIGMILISTMNKNSESRYNKKWNDRLIEFAIENIVNEDFKDISNKIISIDDNDNIIIILEITDVSEWIAYKRELKKKINLYLKFDVILEQKNTDEGILSTKVIYNEILECIKNKKKYSKLVLHVINYLETNYYLSDININDIAKNLEVTPSYLSKLLKKETGLSFVEYLTDIRIKKSIILMMDTTIKIYDVAELVGYSNQHYFCRAFKKIKGISPTEYRRS</sequence>
<keyword evidence="16" id="KW-1185">Reference proteome</keyword>
<dbReference type="Proteomes" id="UP000431451">
    <property type="component" value="Unassembled WGS sequence"/>
</dbReference>
<evidence type="ECO:0000313" key="14">
    <source>
        <dbReference type="EMBL" id="PEG29416.1"/>
    </source>
</evidence>
<name>A0A2A7MCN2_9CLOT</name>
<dbReference type="EMBL" id="UWJD01000001">
    <property type="protein sequence ID" value="VCT82912.1"/>
    <property type="molecule type" value="Genomic_DNA"/>
</dbReference>
<evidence type="ECO:0000259" key="11">
    <source>
        <dbReference type="PROSITE" id="PS01124"/>
    </source>
</evidence>
<dbReference type="SMART" id="SM00342">
    <property type="entry name" value="HTH_ARAC"/>
    <property type="match status" value="1"/>
</dbReference>
<feature type="modified residue" description="4-aspartylphosphate" evidence="10">
    <location>
        <position position="55"/>
    </location>
</feature>
<dbReference type="PANTHER" id="PTHR42713">
    <property type="entry name" value="HISTIDINE KINASE-RELATED"/>
    <property type="match status" value="1"/>
</dbReference>
<evidence type="ECO:0000256" key="3">
    <source>
        <dbReference type="ARBA" id="ARBA00022490"/>
    </source>
</evidence>
<dbReference type="InterPro" id="IPR011006">
    <property type="entry name" value="CheY-like_superfamily"/>
</dbReference>
<reference evidence="13" key="3">
    <citation type="submission" date="2021-10" db="EMBL/GenBank/DDBJ databases">
        <authorList>
            <person name="Mesa V."/>
        </authorList>
    </citation>
    <scope>NUCLEOTIDE SEQUENCE</scope>
    <source>
        <strain evidence="13">CC3_PB</strain>
    </source>
</reference>
<keyword evidence="5" id="KW-0902">Two-component regulatory system</keyword>
<comment type="function">
    <text evidence="9">May play the central regulatory role in sporulation. It may be an element of the effector pathway responsible for the activation of sporulation genes in response to nutritional stress. Spo0A may act in concert with spo0H (a sigma factor) to control the expression of some genes that are critical to the sporulation process.</text>
</comment>
<evidence type="ECO:0000256" key="10">
    <source>
        <dbReference type="PROSITE-ProRule" id="PRU00169"/>
    </source>
</evidence>
<feature type="domain" description="HTH araC/xylS-type" evidence="11">
    <location>
        <begin position="300"/>
        <end position="399"/>
    </location>
</feature>
<evidence type="ECO:0000256" key="1">
    <source>
        <dbReference type="ARBA" id="ARBA00004496"/>
    </source>
</evidence>
<dbReference type="PROSITE" id="PS01124">
    <property type="entry name" value="HTH_ARAC_FAMILY_2"/>
    <property type="match status" value="1"/>
</dbReference>
<reference evidence="15 17" key="2">
    <citation type="submission" date="2018-06" db="EMBL/GenBank/DDBJ databases">
        <authorList>
            <consortium name="IHU Genomes"/>
        </authorList>
    </citation>
    <scope>NUCLEOTIDE SEQUENCE [LARGE SCALE GENOMIC DNA]</scope>
    <source>
        <strain evidence="15 17">NEC25</strain>
    </source>
</reference>
<evidence type="ECO:0000256" key="9">
    <source>
        <dbReference type="ARBA" id="ARBA00024867"/>
    </source>
</evidence>
<evidence type="ECO:0000313" key="13">
    <source>
        <dbReference type="EMBL" id="CAG9711396.1"/>
    </source>
</evidence>
<dbReference type="SMART" id="SM00448">
    <property type="entry name" value="REC"/>
    <property type="match status" value="1"/>
</dbReference>
<keyword evidence="7 14" id="KW-0238">DNA-binding</keyword>
<dbReference type="SUPFAM" id="SSF52172">
    <property type="entry name" value="CheY-like"/>
    <property type="match status" value="1"/>
</dbReference>
<dbReference type="Proteomes" id="UP000220840">
    <property type="component" value="Unassembled WGS sequence"/>
</dbReference>
<evidence type="ECO:0000313" key="17">
    <source>
        <dbReference type="Proteomes" id="UP000431451"/>
    </source>
</evidence>
<dbReference type="GeneID" id="68875818"/>
<evidence type="ECO:0000256" key="8">
    <source>
        <dbReference type="ARBA" id="ARBA00023163"/>
    </source>
</evidence>
<evidence type="ECO:0000256" key="7">
    <source>
        <dbReference type="ARBA" id="ARBA00023125"/>
    </source>
</evidence>
<accession>A0A2A7MCN2</accession>
<proteinExistence type="predicted"/>
<keyword evidence="6" id="KW-0805">Transcription regulation</keyword>
<dbReference type="InterPro" id="IPR018062">
    <property type="entry name" value="HTH_AraC-typ_CS"/>
</dbReference>
<dbReference type="PROSITE" id="PS00041">
    <property type="entry name" value="HTH_ARAC_FAMILY_1"/>
    <property type="match status" value="1"/>
</dbReference>
<dbReference type="InterPro" id="IPR009057">
    <property type="entry name" value="Homeodomain-like_sf"/>
</dbReference>
<dbReference type="PANTHER" id="PTHR42713:SF3">
    <property type="entry name" value="TRANSCRIPTIONAL REGULATORY PROTEIN HPTR"/>
    <property type="match status" value="1"/>
</dbReference>
<dbReference type="Pfam" id="PF00072">
    <property type="entry name" value="Response_reg"/>
    <property type="match status" value="1"/>
</dbReference>
<protein>
    <recommendedName>
        <fullName evidence="2">Stage 0 sporulation protein A homolog</fullName>
    </recommendedName>
</protein>
<dbReference type="InterPro" id="IPR051552">
    <property type="entry name" value="HptR"/>
</dbReference>
<dbReference type="AlphaFoldDB" id="A0A2A7MCN2"/>
<dbReference type="InterPro" id="IPR001789">
    <property type="entry name" value="Sig_transdc_resp-reg_receiver"/>
</dbReference>
<dbReference type="PROSITE" id="PS50110">
    <property type="entry name" value="RESPONSE_REGULATORY"/>
    <property type="match status" value="1"/>
</dbReference>
<feature type="domain" description="Response regulatory" evidence="12">
    <location>
        <begin position="3"/>
        <end position="120"/>
    </location>
</feature>
<dbReference type="GO" id="GO:0003700">
    <property type="term" value="F:DNA-binding transcription factor activity"/>
    <property type="evidence" value="ECO:0007669"/>
    <property type="project" value="InterPro"/>
</dbReference>
<dbReference type="EMBL" id="PDCJ01000004">
    <property type="protein sequence ID" value="PEG29416.1"/>
    <property type="molecule type" value="Genomic_DNA"/>
</dbReference>
<dbReference type="GO" id="GO:0005737">
    <property type="term" value="C:cytoplasm"/>
    <property type="evidence" value="ECO:0007669"/>
    <property type="project" value="UniProtKB-SubCell"/>
</dbReference>
<dbReference type="SUPFAM" id="SSF46689">
    <property type="entry name" value="Homeodomain-like"/>
    <property type="match status" value="1"/>
</dbReference>
<dbReference type="GO" id="GO:0043565">
    <property type="term" value="F:sequence-specific DNA binding"/>
    <property type="evidence" value="ECO:0007669"/>
    <property type="project" value="InterPro"/>
</dbReference>
<evidence type="ECO:0000256" key="2">
    <source>
        <dbReference type="ARBA" id="ARBA00018672"/>
    </source>
</evidence>
<dbReference type="Proteomes" id="UP000789738">
    <property type="component" value="Unassembled WGS sequence"/>
</dbReference>
<keyword evidence="8" id="KW-0804">Transcription</keyword>
<dbReference type="RefSeq" id="WP_058293690.1">
    <property type="nucleotide sequence ID" value="NZ_CAKJVD010000016.1"/>
</dbReference>
<evidence type="ECO:0000259" key="12">
    <source>
        <dbReference type="PROSITE" id="PS50110"/>
    </source>
</evidence>
<dbReference type="InterPro" id="IPR018060">
    <property type="entry name" value="HTH_AraC"/>
</dbReference>
<gene>
    <name evidence="13" type="ORF">CNEO_45301</name>
    <name evidence="15" type="ORF">CNEONATNEC25_00499</name>
    <name evidence="14" type="ORF">CQ394_18850</name>
</gene>
<evidence type="ECO:0000256" key="4">
    <source>
        <dbReference type="ARBA" id="ARBA00022553"/>
    </source>
</evidence>
<dbReference type="GO" id="GO:0000160">
    <property type="term" value="P:phosphorelay signal transduction system"/>
    <property type="evidence" value="ECO:0007669"/>
    <property type="project" value="UniProtKB-KW"/>
</dbReference>
<organism evidence="14 16">
    <name type="scientific">Clostridium neonatale</name>
    <dbReference type="NCBI Taxonomy" id="137838"/>
    <lineage>
        <taxon>Bacteria</taxon>
        <taxon>Bacillati</taxon>
        <taxon>Bacillota</taxon>
        <taxon>Clostridia</taxon>
        <taxon>Eubacteriales</taxon>
        <taxon>Clostridiaceae</taxon>
        <taxon>Clostridium</taxon>
    </lineage>
</organism>
<dbReference type="Pfam" id="PF12833">
    <property type="entry name" value="HTH_18"/>
    <property type="match status" value="1"/>
</dbReference>
<dbReference type="CDD" id="cd17536">
    <property type="entry name" value="REC_YesN-like"/>
    <property type="match status" value="1"/>
</dbReference>